<dbReference type="Pfam" id="PF13403">
    <property type="entry name" value="Hint_2"/>
    <property type="match status" value="1"/>
</dbReference>
<feature type="domain" description="Hedgehog/Intein (Hint)" evidence="1">
    <location>
        <begin position="41"/>
        <end position="163"/>
    </location>
</feature>
<accession>A0A1G5QQE5</accession>
<dbReference type="InterPro" id="IPR028992">
    <property type="entry name" value="Hedgehog/Intein_dom"/>
</dbReference>
<organism evidence="2 3">
    <name type="scientific">Epibacterium ulvae</name>
    <dbReference type="NCBI Taxonomy" id="1156985"/>
    <lineage>
        <taxon>Bacteria</taxon>
        <taxon>Pseudomonadati</taxon>
        <taxon>Pseudomonadota</taxon>
        <taxon>Alphaproteobacteria</taxon>
        <taxon>Rhodobacterales</taxon>
        <taxon>Roseobacteraceae</taxon>
        <taxon>Epibacterium</taxon>
    </lineage>
</organism>
<name>A0A1G5QQE5_9RHOB</name>
<sequence length="226" mass="24712">MLLDHTTAFSDYQPADFMADFPFSQTADLVKSRVRPKTGGFLPATLVETDAGFVQARSLKAGDKVYTFDGGTQEVRRVKHSVPRLTAMMHVPAGALGNDRDLNMPADQLVALDLDAAEMLFDMPVVVAKLVSLAGYKGITPAMPQRLARVHLEFEEEELIWSECGMLLHSGSTTEETAFYQLSLTETRSLVTKETGQILPRSDADVLPSALNDIFRDTPTVPPLAA</sequence>
<evidence type="ECO:0000259" key="1">
    <source>
        <dbReference type="Pfam" id="PF13403"/>
    </source>
</evidence>
<dbReference type="STRING" id="1156985.SAMN04488118_10553"/>
<evidence type="ECO:0000313" key="2">
    <source>
        <dbReference type="EMBL" id="SCZ63329.1"/>
    </source>
</evidence>
<reference evidence="2 3" key="1">
    <citation type="submission" date="2016-10" db="EMBL/GenBank/DDBJ databases">
        <authorList>
            <person name="de Groot N.N."/>
        </authorList>
    </citation>
    <scope>NUCLEOTIDE SEQUENCE [LARGE SCALE GENOMIC DNA]</scope>
    <source>
        <strain evidence="2 3">U95</strain>
    </source>
</reference>
<proteinExistence type="predicted"/>
<dbReference type="EMBL" id="FMWG01000005">
    <property type="protein sequence ID" value="SCZ63329.1"/>
    <property type="molecule type" value="Genomic_DNA"/>
</dbReference>
<dbReference type="RefSeq" id="WP_090218338.1">
    <property type="nucleotide sequence ID" value="NZ_CANMPF010000006.1"/>
</dbReference>
<dbReference type="InterPro" id="IPR036844">
    <property type="entry name" value="Hint_dom_sf"/>
</dbReference>
<gene>
    <name evidence="2" type="ORF">SAMN04488118_10553</name>
</gene>
<evidence type="ECO:0000313" key="3">
    <source>
        <dbReference type="Proteomes" id="UP000198767"/>
    </source>
</evidence>
<protein>
    <submittedName>
        <fullName evidence="2">Hint domain-containing protein</fullName>
    </submittedName>
</protein>
<dbReference type="OrthoDB" id="7685535at2"/>
<keyword evidence="3" id="KW-1185">Reference proteome</keyword>
<dbReference type="AlphaFoldDB" id="A0A1G5QQE5"/>
<dbReference type="Proteomes" id="UP000198767">
    <property type="component" value="Unassembled WGS sequence"/>
</dbReference>
<dbReference type="SUPFAM" id="SSF51294">
    <property type="entry name" value="Hedgehog/intein (Hint) domain"/>
    <property type="match status" value="1"/>
</dbReference>